<name>A0A6N2ZFS3_9FIRM</name>
<feature type="binding site" evidence="1">
    <location>
        <position position="35"/>
    </location>
    <ligand>
        <name>Mg(2+)</name>
        <dbReference type="ChEBI" id="CHEBI:18420"/>
        <label>1</label>
    </ligand>
</feature>
<comment type="cofactor">
    <cofactor evidence="1">
        <name>Mg(2+)</name>
        <dbReference type="ChEBI" id="CHEBI:18420"/>
    </cofactor>
    <text evidence="1">Binds 2 magnesium ions per subunit.</text>
</comment>
<feature type="binding site" evidence="1">
    <location>
        <position position="34"/>
    </location>
    <ligand>
        <name>Mg(2+)</name>
        <dbReference type="ChEBI" id="CHEBI:18420"/>
        <label>1</label>
    </ligand>
</feature>
<dbReference type="PANTHER" id="PTHR16222">
    <property type="entry name" value="ADP-RIBOSYLGLYCOHYDROLASE"/>
    <property type="match status" value="1"/>
</dbReference>
<keyword evidence="1" id="KW-0460">Magnesium</keyword>
<keyword evidence="2" id="KW-0378">Hydrolase</keyword>
<dbReference type="InterPro" id="IPR036705">
    <property type="entry name" value="Ribosyl_crysJ1_sf"/>
</dbReference>
<feature type="binding site" evidence="1">
    <location>
        <position position="220"/>
    </location>
    <ligand>
        <name>Mg(2+)</name>
        <dbReference type="ChEBI" id="CHEBI:18420"/>
        <label>1</label>
    </ligand>
</feature>
<dbReference type="AlphaFoldDB" id="A0A6N2ZFS3"/>
<dbReference type="RefSeq" id="WP_156704132.1">
    <property type="nucleotide sequence ID" value="NZ_CACRUX010000013.1"/>
</dbReference>
<evidence type="ECO:0000256" key="1">
    <source>
        <dbReference type="PIRSR" id="PIRSR605502-1"/>
    </source>
</evidence>
<dbReference type="Gene3D" id="1.10.4080.10">
    <property type="entry name" value="ADP-ribosylation/Crystallin J1"/>
    <property type="match status" value="1"/>
</dbReference>
<organism evidence="2">
    <name type="scientific">Veillonella ratti</name>
    <dbReference type="NCBI Taxonomy" id="103892"/>
    <lineage>
        <taxon>Bacteria</taxon>
        <taxon>Bacillati</taxon>
        <taxon>Bacillota</taxon>
        <taxon>Negativicutes</taxon>
        <taxon>Veillonellales</taxon>
        <taxon>Veillonellaceae</taxon>
        <taxon>Veillonella</taxon>
    </lineage>
</organism>
<dbReference type="PANTHER" id="PTHR16222:SF12">
    <property type="entry name" value="ADP-RIBOSYLGLYCOHYDROLASE-RELATED"/>
    <property type="match status" value="1"/>
</dbReference>
<dbReference type="Pfam" id="PF03747">
    <property type="entry name" value="ADP_ribosyl_GH"/>
    <property type="match status" value="1"/>
</dbReference>
<reference evidence="2" key="1">
    <citation type="submission" date="2019-11" db="EMBL/GenBank/DDBJ databases">
        <authorList>
            <person name="Feng L."/>
        </authorList>
    </citation>
    <scope>NUCLEOTIDE SEQUENCE</scope>
    <source>
        <strain evidence="2">VrattiLFYP33</strain>
    </source>
</reference>
<dbReference type="InterPro" id="IPR005502">
    <property type="entry name" value="Ribosyl_crysJ1"/>
</dbReference>
<dbReference type="SUPFAM" id="SSF101478">
    <property type="entry name" value="ADP-ribosylglycohydrolase"/>
    <property type="match status" value="1"/>
</dbReference>
<gene>
    <name evidence="2" type="ORF">VRLFYP33_00498</name>
</gene>
<evidence type="ECO:0000313" key="2">
    <source>
        <dbReference type="EMBL" id="VYT77473.1"/>
    </source>
</evidence>
<feature type="binding site" evidence="1">
    <location>
        <position position="218"/>
    </location>
    <ligand>
        <name>Mg(2+)</name>
        <dbReference type="ChEBI" id="CHEBI:18420"/>
        <label>1</label>
    </ligand>
</feature>
<accession>A0A6N2ZFS3</accession>
<keyword evidence="1" id="KW-0479">Metal-binding</keyword>
<feature type="binding site" evidence="1">
    <location>
        <position position="36"/>
    </location>
    <ligand>
        <name>Mg(2+)</name>
        <dbReference type="ChEBI" id="CHEBI:18420"/>
        <label>1</label>
    </ligand>
</feature>
<dbReference type="GO" id="GO:0046872">
    <property type="term" value="F:metal ion binding"/>
    <property type="evidence" value="ECO:0007669"/>
    <property type="project" value="UniProtKB-KW"/>
</dbReference>
<protein>
    <submittedName>
        <fullName evidence="2">ADP-ribosylglycohydrolase</fullName>
    </submittedName>
</protein>
<dbReference type="EMBL" id="CACRUX010000013">
    <property type="protein sequence ID" value="VYT77473.1"/>
    <property type="molecule type" value="Genomic_DNA"/>
</dbReference>
<sequence length="271" mass="29482">MLGAIVGDVVGSRFEWDNLKSKEFELFKPPCHATDDSVMTIAIGNALLKAATAPPEKLAQTTVMSMRILGRAYHGPNYDYGGMFYQWLYEKDPKPYNSFGNGAAMRVSGCAYAGDSLEEVLNLAHTVTAVTHNHPDGIAGAQATAGAIYLARTGASKDEIRKFVQDNYYDLNFTIDGIRPTYTFQGSCKGTVPQAVVAFLEGNDFEDTIRNAISIGGDSDTLAAIAGSIAEPFFGISREIGDTALSYLDTPLLKLFCEFEKTFIFPKQPKK</sequence>
<proteinExistence type="predicted"/>
<feature type="binding site" evidence="1">
    <location>
        <position position="221"/>
    </location>
    <ligand>
        <name>Mg(2+)</name>
        <dbReference type="ChEBI" id="CHEBI:18420"/>
        <label>1</label>
    </ligand>
</feature>
<dbReference type="GO" id="GO:0016787">
    <property type="term" value="F:hydrolase activity"/>
    <property type="evidence" value="ECO:0007669"/>
    <property type="project" value="UniProtKB-KW"/>
</dbReference>
<dbReference type="InterPro" id="IPR050792">
    <property type="entry name" value="ADP-ribosylglycohydrolase"/>
</dbReference>